<evidence type="ECO:0000313" key="7">
    <source>
        <dbReference type="EMBL" id="KAF7722802.1"/>
    </source>
</evidence>
<dbReference type="AlphaFoldDB" id="A0A8H7BNC2"/>
<dbReference type="PANTHER" id="PTHR20531">
    <property type="entry name" value="N-ALPHA-ACETYLTRANSFERASE 40"/>
    <property type="match status" value="1"/>
</dbReference>
<dbReference type="GO" id="GO:0010485">
    <property type="term" value="F:histone H4 acetyltransferase activity"/>
    <property type="evidence" value="ECO:0007669"/>
    <property type="project" value="InterPro"/>
</dbReference>
<dbReference type="OrthoDB" id="424551at2759"/>
<name>A0A8H7BNC2_9FUNG</name>
<keyword evidence="6" id="KW-0012">Acyltransferase</keyword>
<comment type="subcellular location">
    <subcellularLocation>
        <location evidence="2">Cytoplasm</location>
    </subcellularLocation>
    <subcellularLocation>
        <location evidence="1">Nucleus</location>
    </subcellularLocation>
</comment>
<dbReference type="PANTHER" id="PTHR20531:SF1">
    <property type="entry name" value="N-ALPHA-ACETYLTRANSFERASE 40"/>
    <property type="match status" value="1"/>
</dbReference>
<evidence type="ECO:0000256" key="2">
    <source>
        <dbReference type="ARBA" id="ARBA00004496"/>
    </source>
</evidence>
<dbReference type="GO" id="GO:0005634">
    <property type="term" value="C:nucleus"/>
    <property type="evidence" value="ECO:0007669"/>
    <property type="project" value="UniProtKB-SubCell"/>
</dbReference>
<keyword evidence="4" id="KW-0808">Transferase</keyword>
<evidence type="ECO:0000256" key="5">
    <source>
        <dbReference type="ARBA" id="ARBA00023242"/>
    </source>
</evidence>
<dbReference type="GO" id="GO:0043998">
    <property type="term" value="F:histone H2A acetyltransferase activity"/>
    <property type="evidence" value="ECO:0007669"/>
    <property type="project" value="InterPro"/>
</dbReference>
<dbReference type="Gene3D" id="3.40.630.30">
    <property type="match status" value="1"/>
</dbReference>
<evidence type="ECO:0000256" key="6">
    <source>
        <dbReference type="ARBA" id="ARBA00023315"/>
    </source>
</evidence>
<proteinExistence type="predicted"/>
<accession>A0A8H7BNC2</accession>
<keyword evidence="3" id="KW-0963">Cytoplasm</keyword>
<dbReference type="InterPro" id="IPR039949">
    <property type="entry name" value="NAA40"/>
</dbReference>
<reference evidence="7" key="1">
    <citation type="submission" date="2020-01" db="EMBL/GenBank/DDBJ databases">
        <title>Genome Sequencing of Three Apophysomyces-Like Fungal Strains Confirms a Novel Fungal Genus in the Mucoromycota with divergent Burkholderia-like Endosymbiotic Bacteria.</title>
        <authorList>
            <person name="Stajich J.E."/>
            <person name="Macias A.M."/>
            <person name="Carter-House D."/>
            <person name="Lovett B."/>
            <person name="Kasson L.R."/>
            <person name="Berry K."/>
            <person name="Grigoriev I."/>
            <person name="Chang Y."/>
            <person name="Spatafora J."/>
            <person name="Kasson M.T."/>
        </authorList>
    </citation>
    <scope>NUCLEOTIDE SEQUENCE</scope>
    <source>
        <strain evidence="7">NRRL A-21654</strain>
    </source>
</reference>
<keyword evidence="8" id="KW-1185">Reference proteome</keyword>
<evidence type="ECO:0000256" key="1">
    <source>
        <dbReference type="ARBA" id="ARBA00004123"/>
    </source>
</evidence>
<evidence type="ECO:0000256" key="4">
    <source>
        <dbReference type="ARBA" id="ARBA00022679"/>
    </source>
</evidence>
<keyword evidence="5" id="KW-0539">Nucleus</keyword>
<dbReference type="Proteomes" id="UP000605846">
    <property type="component" value="Unassembled WGS sequence"/>
</dbReference>
<comment type="caution">
    <text evidence="7">The sequence shown here is derived from an EMBL/GenBank/DDBJ whole genome shotgun (WGS) entry which is preliminary data.</text>
</comment>
<evidence type="ECO:0000256" key="3">
    <source>
        <dbReference type="ARBA" id="ARBA00022490"/>
    </source>
</evidence>
<organism evidence="7 8">
    <name type="scientific">Apophysomyces ossiformis</name>
    <dbReference type="NCBI Taxonomy" id="679940"/>
    <lineage>
        <taxon>Eukaryota</taxon>
        <taxon>Fungi</taxon>
        <taxon>Fungi incertae sedis</taxon>
        <taxon>Mucoromycota</taxon>
        <taxon>Mucoromycotina</taxon>
        <taxon>Mucoromycetes</taxon>
        <taxon>Mucorales</taxon>
        <taxon>Mucorineae</taxon>
        <taxon>Mucoraceae</taxon>
        <taxon>Apophysomyces</taxon>
    </lineage>
</organism>
<protein>
    <submittedName>
        <fullName evidence="7">Uncharacterized protein</fullName>
    </submittedName>
</protein>
<dbReference type="EMBL" id="JABAYA010000176">
    <property type="protein sequence ID" value="KAF7722802.1"/>
    <property type="molecule type" value="Genomic_DNA"/>
</dbReference>
<sequence length="125" mass="14429">MPHSAGSNVEIANKASCLVDFLDRPIQYKRDDLDLVIDYYSIDDLPEKLQTWTFELVKSNLHHMYIASNDGWSDEGKKAEMRSPTARYLIARSASDPKDLKGFLLFQMVFEETMDDDVMAQVAYW</sequence>
<dbReference type="GO" id="GO:1990189">
    <property type="term" value="F:protein N-terminal-serine acetyltransferase activity"/>
    <property type="evidence" value="ECO:0007669"/>
    <property type="project" value="TreeGrafter"/>
</dbReference>
<evidence type="ECO:0000313" key="8">
    <source>
        <dbReference type="Proteomes" id="UP000605846"/>
    </source>
</evidence>
<gene>
    <name evidence="7" type="ORF">EC973_002686</name>
</gene>
<dbReference type="GO" id="GO:0005737">
    <property type="term" value="C:cytoplasm"/>
    <property type="evidence" value="ECO:0007669"/>
    <property type="project" value="UniProtKB-SubCell"/>
</dbReference>